<dbReference type="PANTHER" id="PTHR42760:SF40">
    <property type="entry name" value="3-OXOACYL-[ACYL-CARRIER-PROTEIN] REDUCTASE, CHLOROPLASTIC"/>
    <property type="match status" value="1"/>
</dbReference>
<name>A0A136PZF4_9ACTN</name>
<evidence type="ECO:0000256" key="1">
    <source>
        <dbReference type="ARBA" id="ARBA00006484"/>
    </source>
</evidence>
<evidence type="ECO:0000313" key="4">
    <source>
        <dbReference type="Proteomes" id="UP000070620"/>
    </source>
</evidence>
<keyword evidence="2" id="KW-0560">Oxidoreductase</keyword>
<gene>
    <name evidence="3" type="ORF">AWW66_01220</name>
</gene>
<dbReference type="GO" id="GO:0030497">
    <property type="term" value="P:fatty acid elongation"/>
    <property type="evidence" value="ECO:0007669"/>
    <property type="project" value="TreeGrafter"/>
</dbReference>
<dbReference type="FunFam" id="3.40.50.720:FF:000084">
    <property type="entry name" value="Short-chain dehydrogenase reductase"/>
    <property type="match status" value="1"/>
</dbReference>
<dbReference type="GO" id="GO:0016616">
    <property type="term" value="F:oxidoreductase activity, acting on the CH-OH group of donors, NAD or NADP as acceptor"/>
    <property type="evidence" value="ECO:0007669"/>
    <property type="project" value="TreeGrafter"/>
</dbReference>
<evidence type="ECO:0000256" key="2">
    <source>
        <dbReference type="ARBA" id="ARBA00023002"/>
    </source>
</evidence>
<dbReference type="PRINTS" id="PR00081">
    <property type="entry name" value="GDHRDH"/>
</dbReference>
<dbReference type="AlphaFoldDB" id="A0A136PZF4"/>
<dbReference type="OrthoDB" id="154414at2"/>
<dbReference type="RefSeq" id="WP_067359415.1">
    <property type="nucleotide sequence ID" value="NZ_JBIUBN010000003.1"/>
</dbReference>
<sequence length="245" mass="25501">MHLNLSGRRALVTGGTRGIGRSISLGLARAGATVAACYRADDEAAAALTDELKRHGDGHVVVRADVTDADEVARLAQEVRTSLGGLEILVNNAGIDGMDPFQSMTPEEWHHLLDANLTSLFLVTRAALPLLADGGSVVNIGGAAAARGVPLRAHYGAAKGGVLGLTRSLAKELGGRRIRVNQVAPGIVETEPQAGLPEELYERFSAMVALGRLAQPEEVADVVLFLASDLSRYVTGATIPVDGGI</sequence>
<dbReference type="EMBL" id="LRQV01000002">
    <property type="protein sequence ID" value="KXK63829.1"/>
    <property type="molecule type" value="Genomic_DNA"/>
</dbReference>
<dbReference type="SUPFAM" id="SSF51735">
    <property type="entry name" value="NAD(P)-binding Rossmann-fold domains"/>
    <property type="match status" value="1"/>
</dbReference>
<dbReference type="Pfam" id="PF13561">
    <property type="entry name" value="adh_short_C2"/>
    <property type="match status" value="1"/>
</dbReference>
<protein>
    <submittedName>
        <fullName evidence="3">Short-chain dehydrogenase</fullName>
    </submittedName>
</protein>
<evidence type="ECO:0000313" key="3">
    <source>
        <dbReference type="EMBL" id="KXK63829.1"/>
    </source>
</evidence>
<accession>A0A136PZF4</accession>
<dbReference type="PRINTS" id="PR00080">
    <property type="entry name" value="SDRFAMILY"/>
</dbReference>
<comment type="similarity">
    <text evidence="1">Belongs to the short-chain dehydrogenases/reductases (SDR) family.</text>
</comment>
<reference evidence="3 4" key="1">
    <citation type="submission" date="2016-01" db="EMBL/GenBank/DDBJ databases">
        <title>Whole genome sequence and analysis of Micromonospora rosaria DSM 803, which can produce antibacterial substance rosamicin.</title>
        <authorList>
            <person name="Yang H."/>
            <person name="He X."/>
            <person name="Zhu D."/>
        </authorList>
    </citation>
    <scope>NUCLEOTIDE SEQUENCE [LARGE SCALE GENOMIC DNA]</scope>
    <source>
        <strain evidence="3 4">DSM 803</strain>
    </source>
</reference>
<dbReference type="Proteomes" id="UP000070620">
    <property type="component" value="Unassembled WGS sequence"/>
</dbReference>
<dbReference type="InterPro" id="IPR036291">
    <property type="entry name" value="NAD(P)-bd_dom_sf"/>
</dbReference>
<dbReference type="PANTHER" id="PTHR42760">
    <property type="entry name" value="SHORT-CHAIN DEHYDROGENASES/REDUCTASES FAMILY MEMBER"/>
    <property type="match status" value="1"/>
</dbReference>
<proteinExistence type="inferred from homology"/>
<dbReference type="InterPro" id="IPR002347">
    <property type="entry name" value="SDR_fam"/>
</dbReference>
<comment type="caution">
    <text evidence="3">The sequence shown here is derived from an EMBL/GenBank/DDBJ whole genome shotgun (WGS) entry which is preliminary data.</text>
</comment>
<dbReference type="Gene3D" id="3.40.50.720">
    <property type="entry name" value="NAD(P)-binding Rossmann-like Domain"/>
    <property type="match status" value="1"/>
</dbReference>
<organism evidence="3 4">
    <name type="scientific">Micromonospora rosaria</name>
    <dbReference type="NCBI Taxonomy" id="47874"/>
    <lineage>
        <taxon>Bacteria</taxon>
        <taxon>Bacillati</taxon>
        <taxon>Actinomycetota</taxon>
        <taxon>Actinomycetes</taxon>
        <taxon>Micromonosporales</taxon>
        <taxon>Micromonosporaceae</taxon>
        <taxon>Micromonospora</taxon>
    </lineage>
</organism>
<dbReference type="NCBIfam" id="NF009466">
    <property type="entry name" value="PRK12826.1-2"/>
    <property type="match status" value="1"/>
</dbReference>
<keyword evidence="4" id="KW-1185">Reference proteome</keyword>